<accession>A0ABU9VEH8</accession>
<dbReference type="EMBL" id="JBCITK010000001">
    <property type="protein sequence ID" value="MEN0642060.1"/>
    <property type="molecule type" value="Genomic_DNA"/>
</dbReference>
<gene>
    <name evidence="2" type="ORF">MKY91_02640</name>
</gene>
<evidence type="ECO:0000256" key="1">
    <source>
        <dbReference type="SAM" id="Phobius"/>
    </source>
</evidence>
<keyword evidence="1" id="KW-0472">Membrane</keyword>
<protein>
    <recommendedName>
        <fullName evidence="4">DUF3953 domain-containing protein</fullName>
    </recommendedName>
</protein>
<reference evidence="2 3" key="1">
    <citation type="submission" date="2024-03" db="EMBL/GenBank/DDBJ databases">
        <title>Bacilli Hybrid Assemblies.</title>
        <authorList>
            <person name="Kovac J."/>
        </authorList>
    </citation>
    <scope>NUCLEOTIDE SEQUENCE [LARGE SCALE GENOMIC DNA]</scope>
    <source>
        <strain evidence="2 3">FSL R7-0666</strain>
    </source>
</reference>
<keyword evidence="1" id="KW-0812">Transmembrane</keyword>
<feature type="transmembrane region" description="Helical" evidence="1">
    <location>
        <begin position="5"/>
        <end position="21"/>
    </location>
</feature>
<feature type="transmembrane region" description="Helical" evidence="1">
    <location>
        <begin position="27"/>
        <end position="43"/>
    </location>
</feature>
<name>A0ABU9VEH8_9BACI</name>
<dbReference type="RefSeq" id="WP_343129218.1">
    <property type="nucleotide sequence ID" value="NZ_JBCITK010000001.1"/>
</dbReference>
<organism evidence="2 3">
    <name type="scientific">Alkalicoccobacillus gibsonii</name>
    <dbReference type="NCBI Taxonomy" id="79881"/>
    <lineage>
        <taxon>Bacteria</taxon>
        <taxon>Bacillati</taxon>
        <taxon>Bacillota</taxon>
        <taxon>Bacilli</taxon>
        <taxon>Bacillales</taxon>
        <taxon>Bacillaceae</taxon>
        <taxon>Alkalicoccobacillus</taxon>
    </lineage>
</organism>
<sequence>MNTYYIIALLMIIIGALSFITDSNSSLFLIYLPLSATFFFLGADEAKKKKKEGG</sequence>
<keyword evidence="1" id="KW-1133">Transmembrane helix</keyword>
<evidence type="ECO:0000313" key="2">
    <source>
        <dbReference type="EMBL" id="MEN0642060.1"/>
    </source>
</evidence>
<proteinExistence type="predicted"/>
<comment type="caution">
    <text evidence="2">The sequence shown here is derived from an EMBL/GenBank/DDBJ whole genome shotgun (WGS) entry which is preliminary data.</text>
</comment>
<evidence type="ECO:0000313" key="3">
    <source>
        <dbReference type="Proteomes" id="UP001418796"/>
    </source>
</evidence>
<keyword evidence="3" id="KW-1185">Reference proteome</keyword>
<dbReference type="Proteomes" id="UP001418796">
    <property type="component" value="Unassembled WGS sequence"/>
</dbReference>
<evidence type="ECO:0008006" key="4">
    <source>
        <dbReference type="Google" id="ProtNLM"/>
    </source>
</evidence>